<dbReference type="KEGG" id="aamy:GFC30_414"/>
<reference evidence="1 2" key="1">
    <citation type="journal article" date="2006" name="Syst. Appl. Microbiol.">
        <title>Anoxybacillus amylolyticus sp. nov., a thermophilic amylase producing bacterium isolated from Mount Rittmann (Antarctica).</title>
        <authorList>
            <person name="Poli A."/>
            <person name="Esposito E."/>
            <person name="Lama L."/>
            <person name="Orlando P."/>
            <person name="Nicolaus G."/>
            <person name="de Appolonia F."/>
            <person name="Gambacorta A."/>
            <person name="Nicolaus B."/>
        </authorList>
    </citation>
    <scope>NUCLEOTIDE SEQUENCE [LARGE SCALE GENOMIC DNA]</scope>
    <source>
        <strain evidence="1 2">DSM 15939</strain>
    </source>
</reference>
<evidence type="ECO:0000313" key="1">
    <source>
        <dbReference type="EMBL" id="ANB61112.1"/>
    </source>
</evidence>
<dbReference type="EMBL" id="CP015438">
    <property type="protein sequence ID" value="ANB61112.1"/>
    <property type="molecule type" value="Genomic_DNA"/>
</dbReference>
<evidence type="ECO:0000313" key="2">
    <source>
        <dbReference type="Proteomes" id="UP000076865"/>
    </source>
</evidence>
<protein>
    <submittedName>
        <fullName evidence="1">Uncharacterized protein</fullName>
    </submittedName>
</protein>
<organism evidence="1 2">
    <name type="scientific">Anoxybacteroides amylolyticum</name>
    <dbReference type="NCBI Taxonomy" id="294699"/>
    <lineage>
        <taxon>Bacteria</taxon>
        <taxon>Bacillati</taxon>
        <taxon>Bacillota</taxon>
        <taxon>Bacilli</taxon>
        <taxon>Bacillales</taxon>
        <taxon>Anoxybacillaceae</taxon>
        <taxon>Anoxybacteroides</taxon>
    </lineage>
</organism>
<accession>A0A160F548</accession>
<dbReference type="AlphaFoldDB" id="A0A160F548"/>
<name>A0A160F548_9BACL</name>
<gene>
    <name evidence="1" type="ORF">GFC30_414</name>
</gene>
<dbReference type="Proteomes" id="UP000076865">
    <property type="component" value="Chromosome"/>
</dbReference>
<sequence>MENTMSNRDPALTVSVKLVTIPLAFCNRVSGKEMFGDNVTRVLGIAVNILLEGELEI</sequence>
<keyword evidence="2" id="KW-1185">Reference proteome</keyword>
<dbReference type="PATRIC" id="fig|294699.3.peg.400"/>
<proteinExistence type="predicted"/>